<keyword evidence="3" id="KW-0175">Coiled coil</keyword>
<reference evidence="5 6" key="1">
    <citation type="submission" date="2016-11" db="EMBL/GenBank/DDBJ databases">
        <authorList>
            <person name="Jaros S."/>
            <person name="Januszkiewicz K."/>
            <person name="Wedrychowicz H."/>
        </authorList>
    </citation>
    <scope>NUCLEOTIDE SEQUENCE [LARGE SCALE GENOMIC DNA]</scope>
    <source>
        <strain evidence="5 6">DSM 10502</strain>
    </source>
</reference>
<dbReference type="GO" id="GO:0005524">
    <property type="term" value="F:ATP binding"/>
    <property type="evidence" value="ECO:0007669"/>
    <property type="project" value="UniProtKB-KW"/>
</dbReference>
<dbReference type="PANTHER" id="PTHR13504:SF40">
    <property type="entry name" value="FIDO DOMAIN-CONTAINING PROTEIN"/>
    <property type="match status" value="1"/>
</dbReference>
<evidence type="ECO:0000313" key="5">
    <source>
        <dbReference type="EMBL" id="SHE96293.1"/>
    </source>
</evidence>
<feature type="binding site" evidence="2">
    <location>
        <begin position="30"/>
        <end position="37"/>
    </location>
    <ligand>
        <name>ATP</name>
        <dbReference type="ChEBI" id="CHEBI:30616"/>
    </ligand>
</feature>
<evidence type="ECO:0000256" key="1">
    <source>
        <dbReference type="PIRSR" id="PIRSR640198-1"/>
    </source>
</evidence>
<name>A0A1M4XSN3_9FIRM</name>
<dbReference type="PROSITE" id="PS51459">
    <property type="entry name" value="FIDO"/>
    <property type="match status" value="1"/>
</dbReference>
<evidence type="ECO:0000256" key="2">
    <source>
        <dbReference type="PIRSR" id="PIRSR640198-2"/>
    </source>
</evidence>
<feature type="active site" evidence="1">
    <location>
        <position position="26"/>
    </location>
</feature>
<dbReference type="InterPro" id="IPR036597">
    <property type="entry name" value="Fido-like_dom_sf"/>
</dbReference>
<dbReference type="Gene3D" id="1.10.3290.10">
    <property type="entry name" value="Fido-like domain"/>
    <property type="match status" value="1"/>
</dbReference>
<feature type="domain" description="Fido" evidence="4">
    <location>
        <begin position="1"/>
        <end position="89"/>
    </location>
</feature>
<dbReference type="InterPro" id="IPR040198">
    <property type="entry name" value="Fido_containing"/>
</dbReference>
<evidence type="ECO:0000313" key="6">
    <source>
        <dbReference type="Proteomes" id="UP000184404"/>
    </source>
</evidence>
<dbReference type="Pfam" id="PF02661">
    <property type="entry name" value="Fic"/>
    <property type="match status" value="1"/>
</dbReference>
<accession>A0A1M4XSN3</accession>
<keyword evidence="2" id="KW-0547">Nucleotide-binding</keyword>
<dbReference type="SUPFAM" id="SSF140931">
    <property type="entry name" value="Fic-like"/>
    <property type="match status" value="1"/>
</dbReference>
<protein>
    <submittedName>
        <fullName evidence="5">Fic/DOC family protein</fullName>
    </submittedName>
</protein>
<feature type="coiled-coil region" evidence="3">
    <location>
        <begin position="98"/>
        <end position="125"/>
    </location>
</feature>
<evidence type="ECO:0000256" key="3">
    <source>
        <dbReference type="SAM" id="Coils"/>
    </source>
</evidence>
<dbReference type="EMBL" id="FQUG01000005">
    <property type="protein sequence ID" value="SHE96293.1"/>
    <property type="molecule type" value="Genomic_DNA"/>
</dbReference>
<gene>
    <name evidence="5" type="ORF">SAMN02745190_01587</name>
</gene>
<dbReference type="STRING" id="1123243.SAMN02745190_01587"/>
<organism evidence="5 6">
    <name type="scientific">Schwartzia succinivorans DSM 10502</name>
    <dbReference type="NCBI Taxonomy" id="1123243"/>
    <lineage>
        <taxon>Bacteria</taxon>
        <taxon>Bacillati</taxon>
        <taxon>Bacillota</taxon>
        <taxon>Negativicutes</taxon>
        <taxon>Selenomonadales</taxon>
        <taxon>Selenomonadaceae</taxon>
        <taxon>Schwartzia</taxon>
    </lineage>
</organism>
<keyword evidence="2" id="KW-0067">ATP-binding</keyword>
<keyword evidence="6" id="KW-1185">Reference proteome</keyword>
<dbReference type="AlphaFoldDB" id="A0A1M4XSN3"/>
<feature type="binding site" evidence="2">
    <location>
        <position position="79"/>
    </location>
    <ligand>
        <name>ATP</name>
        <dbReference type="ChEBI" id="CHEBI:30616"/>
    </ligand>
</feature>
<dbReference type="PANTHER" id="PTHR13504">
    <property type="entry name" value="FIDO DOMAIN-CONTAINING PROTEIN DDB_G0283145"/>
    <property type="match status" value="1"/>
</dbReference>
<feature type="binding site" evidence="2">
    <location>
        <begin position="67"/>
        <end position="68"/>
    </location>
    <ligand>
        <name>ATP</name>
        <dbReference type="ChEBI" id="CHEBI:30616"/>
    </ligand>
</feature>
<sequence>MQILHDTQIPALIRISIFHYLFGYIHPFYDGNGRTSRFITSYYLSKILNPLVGIRLSITTKKSLRAYYKLFEITDAYGNRGDLTPFITGFLRIIRKSIIRVNDLLEEKQRELERYQELLKQIPLKDHASEMICLQLLQAALFSADGVTLSALESPIDKTSRTIREKILSLPEGLVLVNKTRRAHRYILNLKYFDKKCSSI</sequence>
<evidence type="ECO:0000259" key="4">
    <source>
        <dbReference type="PROSITE" id="PS51459"/>
    </source>
</evidence>
<dbReference type="Proteomes" id="UP000184404">
    <property type="component" value="Unassembled WGS sequence"/>
</dbReference>
<dbReference type="InterPro" id="IPR003812">
    <property type="entry name" value="Fido"/>
</dbReference>
<proteinExistence type="predicted"/>